<name>A0A0F9WDC4_9ZZZZ</name>
<evidence type="ECO:0000313" key="1">
    <source>
        <dbReference type="EMBL" id="KKN83821.1"/>
    </source>
</evidence>
<comment type="caution">
    <text evidence="1">The sequence shown here is derived from an EMBL/GenBank/DDBJ whole genome shotgun (WGS) entry which is preliminary data.</text>
</comment>
<gene>
    <name evidence="1" type="ORF">LCGC14_0294740</name>
</gene>
<organism evidence="1">
    <name type="scientific">marine sediment metagenome</name>
    <dbReference type="NCBI Taxonomy" id="412755"/>
    <lineage>
        <taxon>unclassified sequences</taxon>
        <taxon>metagenomes</taxon>
        <taxon>ecological metagenomes</taxon>
    </lineage>
</organism>
<accession>A0A0F9WDC4</accession>
<reference evidence="1" key="1">
    <citation type="journal article" date="2015" name="Nature">
        <title>Complex archaea that bridge the gap between prokaryotes and eukaryotes.</title>
        <authorList>
            <person name="Spang A."/>
            <person name="Saw J.H."/>
            <person name="Jorgensen S.L."/>
            <person name="Zaremba-Niedzwiedzka K."/>
            <person name="Martijn J."/>
            <person name="Lind A.E."/>
            <person name="van Eijk R."/>
            <person name="Schleper C."/>
            <person name="Guy L."/>
            <person name="Ettema T.J."/>
        </authorList>
    </citation>
    <scope>NUCLEOTIDE SEQUENCE</scope>
</reference>
<proteinExistence type="predicted"/>
<dbReference type="EMBL" id="LAZR01000179">
    <property type="protein sequence ID" value="KKN83821.1"/>
    <property type="molecule type" value="Genomic_DNA"/>
</dbReference>
<protein>
    <submittedName>
        <fullName evidence="1">Uncharacterized protein</fullName>
    </submittedName>
</protein>
<dbReference type="AlphaFoldDB" id="A0A0F9WDC4"/>
<sequence>MHERVCHTLHRNLICALCWEPEFKHVLFLVARTDSARIEQGPICPGQLEDIDLFRAVDSEEDAK</sequence>